<dbReference type="PROSITE" id="PS50234">
    <property type="entry name" value="VWFA"/>
    <property type="match status" value="1"/>
</dbReference>
<protein>
    <submittedName>
        <fullName evidence="2">Mg-chelatase subunit ChlD</fullName>
    </submittedName>
</protein>
<dbReference type="PANTHER" id="PTHR41248">
    <property type="entry name" value="NORD PROTEIN"/>
    <property type="match status" value="1"/>
</dbReference>
<name>A0A839Q8C2_MYCIR</name>
<dbReference type="InterPro" id="IPR051928">
    <property type="entry name" value="NorD/CobT"/>
</dbReference>
<reference evidence="2 3" key="1">
    <citation type="submission" date="2020-08" db="EMBL/GenBank/DDBJ databases">
        <title>The Agave Microbiome: Exploring the role of microbial communities in plant adaptations to desert environments.</title>
        <authorList>
            <person name="Partida-Martinez L.P."/>
        </authorList>
    </citation>
    <scope>NUCLEOTIDE SEQUENCE [LARGE SCALE GENOMIC DNA]</scope>
    <source>
        <strain evidence="2 3">AT2.18</strain>
    </source>
</reference>
<dbReference type="PANTHER" id="PTHR41248:SF1">
    <property type="entry name" value="NORD PROTEIN"/>
    <property type="match status" value="1"/>
</dbReference>
<dbReference type="Proteomes" id="UP000550501">
    <property type="component" value="Unassembled WGS sequence"/>
</dbReference>
<feature type="domain" description="VWFA" evidence="1">
    <location>
        <begin position="363"/>
        <end position="552"/>
    </location>
</feature>
<proteinExistence type="predicted"/>
<dbReference type="RefSeq" id="WP_183469997.1">
    <property type="nucleotide sequence ID" value="NZ_JACHVU010000007.1"/>
</dbReference>
<evidence type="ECO:0000313" key="2">
    <source>
        <dbReference type="EMBL" id="MBB2991877.1"/>
    </source>
</evidence>
<dbReference type="Gene3D" id="3.40.50.410">
    <property type="entry name" value="von Willebrand factor, type A domain"/>
    <property type="match status" value="1"/>
</dbReference>
<dbReference type="Pfam" id="PF00092">
    <property type="entry name" value="VWA"/>
    <property type="match status" value="1"/>
</dbReference>
<comment type="caution">
    <text evidence="2">The sequence shown here is derived from an EMBL/GenBank/DDBJ whole genome shotgun (WGS) entry which is preliminary data.</text>
</comment>
<sequence length="572" mass="60927">MNSEHAGTERFRLLADFAAGRALDVAEAPAGQPAYTDGSVVFVSAGGDLVRQRREVLVQCALLRWGSLSPRVLKRLRGRPSVTRRYLALEGCRVLTELGRSVPLAADLRPGPALTAGSAESLDIATGRTPLDDPPDWFGTIKPAALLRSPAAPGARATEADLRFALAQEDEPDTDDGADEDGDPPERSRILKVFEAPLGAQATANFLRKLFGSSRSGDNEGAGGELRVGSVRRTLYAGAHARPAPTPIRFTGADKPGSTIGVGGALHPEWDGHRNRYREDWCRVVTFPLTTTADVAAAGVPTDAVLRRRLSRIGLGPSVLRARPDGEDIDTEALIDLFVDLRSGYSPLEHVYTEHRLLARNLGVLILLDASGSATDADTDGLAVHDHQRRAAATLAATLEELGDRVAVYAFRSQGRQAVHLPVLKTFGQRFDAVGRARLAQLAPSGYTRLGAGIRAAGDILKREAGTPNRLLLVLSDGYPYDDGYEGTYAEADSRKALEELRADGVGCLCLTIGATTDADALERVFGSACHAGGGTLAELSPRMDQLFLAALRELSAPRPSRVYAPPGMPSS</sequence>
<dbReference type="EMBL" id="JACHVU010000007">
    <property type="protein sequence ID" value="MBB2991877.1"/>
    <property type="molecule type" value="Genomic_DNA"/>
</dbReference>
<keyword evidence="3" id="KW-1185">Reference proteome</keyword>
<dbReference type="SMART" id="SM00327">
    <property type="entry name" value="VWA"/>
    <property type="match status" value="1"/>
</dbReference>
<gene>
    <name evidence="2" type="ORF">FHR72_003367</name>
</gene>
<evidence type="ECO:0000313" key="3">
    <source>
        <dbReference type="Proteomes" id="UP000550501"/>
    </source>
</evidence>
<evidence type="ECO:0000259" key="1">
    <source>
        <dbReference type="PROSITE" id="PS50234"/>
    </source>
</evidence>
<dbReference type="InterPro" id="IPR036465">
    <property type="entry name" value="vWFA_dom_sf"/>
</dbReference>
<dbReference type="InterPro" id="IPR002035">
    <property type="entry name" value="VWF_A"/>
</dbReference>
<dbReference type="AlphaFoldDB" id="A0A839Q8C2"/>
<accession>A0A839Q8C2</accession>
<organism evidence="2 3">
    <name type="scientific">Mycolicibacterium iranicum</name>
    <name type="common">Mycobacterium iranicum</name>
    <dbReference type="NCBI Taxonomy" id="912594"/>
    <lineage>
        <taxon>Bacteria</taxon>
        <taxon>Bacillati</taxon>
        <taxon>Actinomycetota</taxon>
        <taxon>Actinomycetes</taxon>
        <taxon>Mycobacteriales</taxon>
        <taxon>Mycobacteriaceae</taxon>
        <taxon>Mycolicibacterium</taxon>
    </lineage>
</organism>
<dbReference type="SUPFAM" id="SSF53300">
    <property type="entry name" value="vWA-like"/>
    <property type="match status" value="1"/>
</dbReference>